<evidence type="ECO:0000256" key="2">
    <source>
        <dbReference type="ARBA" id="ARBA00022857"/>
    </source>
</evidence>
<keyword evidence="5" id="KW-1185">Reference proteome</keyword>
<proteinExistence type="inferred from homology"/>
<name>A0A9P9D5E8_9HYPO</name>
<evidence type="ECO:0000256" key="1">
    <source>
        <dbReference type="ARBA" id="ARBA00006328"/>
    </source>
</evidence>
<feature type="domain" description="NmrA-like" evidence="3">
    <location>
        <begin position="5"/>
        <end position="307"/>
    </location>
</feature>
<dbReference type="Gene3D" id="3.90.25.10">
    <property type="entry name" value="UDP-galactose 4-epimerase, domain 1"/>
    <property type="match status" value="1"/>
</dbReference>
<dbReference type="OrthoDB" id="300709at2759"/>
<accession>A0A9P9D5E8</accession>
<dbReference type="EMBL" id="JAGMUV010000036">
    <property type="protein sequence ID" value="KAH7113016.1"/>
    <property type="molecule type" value="Genomic_DNA"/>
</dbReference>
<dbReference type="Gene3D" id="3.40.50.720">
    <property type="entry name" value="NAD(P)-binding Rossmann-like Domain"/>
    <property type="match status" value="1"/>
</dbReference>
<dbReference type="InterPro" id="IPR036291">
    <property type="entry name" value="NAD(P)-bd_dom_sf"/>
</dbReference>
<dbReference type="Proteomes" id="UP000738349">
    <property type="component" value="Unassembled WGS sequence"/>
</dbReference>
<dbReference type="PANTHER" id="PTHR42748">
    <property type="entry name" value="NITROGEN METABOLITE REPRESSION PROTEIN NMRA FAMILY MEMBER"/>
    <property type="match status" value="1"/>
</dbReference>
<evidence type="ECO:0000259" key="3">
    <source>
        <dbReference type="Pfam" id="PF05368"/>
    </source>
</evidence>
<dbReference type="GO" id="GO:0005634">
    <property type="term" value="C:nucleus"/>
    <property type="evidence" value="ECO:0007669"/>
    <property type="project" value="TreeGrafter"/>
</dbReference>
<reference evidence="4" key="1">
    <citation type="journal article" date="2021" name="Nat. Commun.">
        <title>Genetic determinants of endophytism in the Arabidopsis root mycobiome.</title>
        <authorList>
            <person name="Mesny F."/>
            <person name="Miyauchi S."/>
            <person name="Thiergart T."/>
            <person name="Pickel B."/>
            <person name="Atanasova L."/>
            <person name="Karlsson M."/>
            <person name="Huettel B."/>
            <person name="Barry K.W."/>
            <person name="Haridas S."/>
            <person name="Chen C."/>
            <person name="Bauer D."/>
            <person name="Andreopoulos W."/>
            <person name="Pangilinan J."/>
            <person name="LaButti K."/>
            <person name="Riley R."/>
            <person name="Lipzen A."/>
            <person name="Clum A."/>
            <person name="Drula E."/>
            <person name="Henrissat B."/>
            <person name="Kohler A."/>
            <person name="Grigoriev I.V."/>
            <person name="Martin F.M."/>
            <person name="Hacquard S."/>
        </authorList>
    </citation>
    <scope>NUCLEOTIDE SEQUENCE</scope>
    <source>
        <strain evidence="4">MPI-CAGE-AT-0147</strain>
    </source>
</reference>
<protein>
    <recommendedName>
        <fullName evidence="3">NmrA-like domain-containing protein</fullName>
    </recommendedName>
</protein>
<dbReference type="Pfam" id="PF05368">
    <property type="entry name" value="NmrA"/>
    <property type="match status" value="1"/>
</dbReference>
<dbReference type="SUPFAM" id="SSF51735">
    <property type="entry name" value="NAD(P)-binding Rossmann-fold domains"/>
    <property type="match status" value="1"/>
</dbReference>
<comment type="caution">
    <text evidence="4">The sequence shown here is derived from an EMBL/GenBank/DDBJ whole genome shotgun (WGS) entry which is preliminary data.</text>
</comment>
<dbReference type="InterPro" id="IPR008030">
    <property type="entry name" value="NmrA-like"/>
</dbReference>
<keyword evidence="2" id="KW-0521">NADP</keyword>
<evidence type="ECO:0000313" key="4">
    <source>
        <dbReference type="EMBL" id="KAH7113016.1"/>
    </source>
</evidence>
<dbReference type="PANTHER" id="PTHR42748:SF31">
    <property type="entry name" value="NMRA-LIKE DOMAIN-CONTAINING PROTEIN-RELATED"/>
    <property type="match status" value="1"/>
</dbReference>
<gene>
    <name evidence="4" type="ORF">EDB81DRAFT_848765</name>
</gene>
<evidence type="ECO:0000313" key="5">
    <source>
        <dbReference type="Proteomes" id="UP000738349"/>
    </source>
</evidence>
<organism evidence="4 5">
    <name type="scientific">Dactylonectria macrodidyma</name>
    <dbReference type="NCBI Taxonomy" id="307937"/>
    <lineage>
        <taxon>Eukaryota</taxon>
        <taxon>Fungi</taxon>
        <taxon>Dikarya</taxon>
        <taxon>Ascomycota</taxon>
        <taxon>Pezizomycotina</taxon>
        <taxon>Sordariomycetes</taxon>
        <taxon>Hypocreomycetidae</taxon>
        <taxon>Hypocreales</taxon>
        <taxon>Nectriaceae</taxon>
        <taxon>Dactylonectria</taxon>
    </lineage>
</organism>
<dbReference type="InterPro" id="IPR051164">
    <property type="entry name" value="NmrA-like_oxidored"/>
</dbReference>
<comment type="similarity">
    <text evidence="1">Belongs to the NmrA-type oxidoreductase family.</text>
</comment>
<dbReference type="CDD" id="cd05251">
    <property type="entry name" value="NmrA_like_SDR_a"/>
    <property type="match status" value="1"/>
</dbReference>
<sequence>MPNLKTIAVIGATGAQGGSVANQFLKDSVLNREWTVRAITRDPEKLKAVELKDKGVKVVAADLDDKASLIKAFQGATAVFAVTNFWEKMDKAGEIQQGKNIVDAAKEADVAHLVWSSLRNVTELTRGKLPHVYHFDSKAIVEDYASNSGVPSTYFLAGFYIQNLLGNFFRRQSITNEWVLALPMPETARIPLFDVTSTGVWIKAIVRKRDQVLGKRVLGAAAYVTPKEIVEAFKARYPGYNSAKFQRVPDEDFKKELIDGLGFPEFAAMATLETLRLMDEGGYYGFESLDWSLSLLEDGPVTWTEYLASQSHSL</sequence>
<dbReference type="AlphaFoldDB" id="A0A9P9D5E8"/>